<evidence type="ECO:0000313" key="4">
    <source>
        <dbReference type="EMBL" id="EKO32431.1"/>
    </source>
</evidence>
<evidence type="ECO:0000256" key="2">
    <source>
        <dbReference type="ARBA" id="ARBA00023043"/>
    </source>
</evidence>
<keyword evidence="1" id="KW-0677">Repeat</keyword>
<reference evidence="4" key="1">
    <citation type="submission" date="2012-10" db="EMBL/GenBank/DDBJ databases">
        <authorList>
            <person name="Harkins D.M."/>
            <person name="Durkin A.S."/>
            <person name="Brinkac L.M."/>
            <person name="Haft D.H."/>
            <person name="Selengut J.D."/>
            <person name="Sanka R."/>
            <person name="DePew J."/>
            <person name="Purushe J."/>
            <person name="Matthias M.A."/>
            <person name="Vinetz J.M."/>
            <person name="Sutton G.G."/>
            <person name="Nierman W.C."/>
            <person name="Fouts D.E."/>
        </authorList>
    </citation>
    <scope>NUCLEOTIDE SEQUENCE [LARGE SCALE GENOMIC DNA]</scope>
    <source>
        <strain evidence="4">MOR084</strain>
    </source>
</reference>
<dbReference type="PANTHER" id="PTHR24193:SF121">
    <property type="entry name" value="ADA2A-CONTAINING COMPLEX COMPONENT 3, ISOFORM D"/>
    <property type="match status" value="1"/>
</dbReference>
<sequence>MDNSLAEAVRKKDLNSVLELLKQNQNVNLKDSLGNTPLILAVKSENLEMVRLLLEHTSIDLEIKGELQRTALMWAITWSNLEVTSLLLKKGAKVNARGLIRMTPLIYAMNSYDPNLEIVKLLIDYGANVNDADSNGETSLRFAIELGWQEAVQLLVENGAPIEHPLAAHHHSYQLMGHLFLVAFYGHFDILNYLLTKGFDIDAKDEKGRTLLMIASQGNRKGHLECVKLLIELGANPKLKDDEDKDAKTILKNLINTNKENNNDPNEINLAILDLLSKVQ</sequence>
<dbReference type="RefSeq" id="WP_004485187.1">
    <property type="nucleotide sequence ID" value="NZ_AHON02000071.1"/>
</dbReference>
<feature type="repeat" description="ANK" evidence="3">
    <location>
        <begin position="33"/>
        <end position="56"/>
    </location>
</feature>
<dbReference type="Proteomes" id="UP000006329">
    <property type="component" value="Unassembled WGS sequence"/>
</dbReference>
<feature type="repeat" description="ANK" evidence="3">
    <location>
        <begin position="179"/>
        <end position="206"/>
    </location>
</feature>
<feature type="repeat" description="ANK" evidence="3">
    <location>
        <begin position="135"/>
        <end position="163"/>
    </location>
</feature>
<evidence type="ECO:0000256" key="3">
    <source>
        <dbReference type="PROSITE-ProRule" id="PRU00023"/>
    </source>
</evidence>
<dbReference type="PROSITE" id="PS50088">
    <property type="entry name" value="ANK_REPEAT"/>
    <property type="match status" value="6"/>
</dbReference>
<dbReference type="InterPro" id="IPR050663">
    <property type="entry name" value="Ankyrin-SOCS_Box"/>
</dbReference>
<comment type="caution">
    <text evidence="4">The sequence shown here is derived from an EMBL/GenBank/DDBJ whole genome shotgun (WGS) entry which is preliminary data.</text>
</comment>
<keyword evidence="5" id="KW-1185">Reference proteome</keyword>
<feature type="repeat" description="ANK" evidence="3">
    <location>
        <begin position="100"/>
        <end position="134"/>
    </location>
</feature>
<dbReference type="InterPro" id="IPR036770">
    <property type="entry name" value="Ankyrin_rpt-contain_sf"/>
</dbReference>
<gene>
    <name evidence="4" type="ORF">LEP1GSC179_3573</name>
</gene>
<accession>A0A0E2BAQ3</accession>
<dbReference type="PRINTS" id="PR01415">
    <property type="entry name" value="ANKYRIN"/>
</dbReference>
<dbReference type="Gene3D" id="1.25.40.20">
    <property type="entry name" value="Ankyrin repeat-containing domain"/>
    <property type="match status" value="2"/>
</dbReference>
<dbReference type="EMBL" id="AHON02000071">
    <property type="protein sequence ID" value="EKO32431.1"/>
    <property type="molecule type" value="Genomic_DNA"/>
</dbReference>
<keyword evidence="2 3" id="KW-0040">ANK repeat</keyword>
<name>A0A0E2BAQ3_9LEPT</name>
<organism evidence="4 5">
    <name type="scientific">Leptospira santarosai str. MOR084</name>
    <dbReference type="NCBI Taxonomy" id="1049984"/>
    <lineage>
        <taxon>Bacteria</taxon>
        <taxon>Pseudomonadati</taxon>
        <taxon>Spirochaetota</taxon>
        <taxon>Spirochaetia</taxon>
        <taxon>Leptospirales</taxon>
        <taxon>Leptospiraceae</taxon>
        <taxon>Leptospira</taxon>
    </lineage>
</organism>
<dbReference type="InterPro" id="IPR002110">
    <property type="entry name" value="Ankyrin_rpt"/>
</dbReference>
<protein>
    <submittedName>
        <fullName evidence="4">Ankyrin repeat protein</fullName>
    </submittedName>
</protein>
<feature type="repeat" description="ANK" evidence="3">
    <location>
        <begin position="67"/>
        <end position="99"/>
    </location>
</feature>
<dbReference type="PANTHER" id="PTHR24193">
    <property type="entry name" value="ANKYRIN REPEAT PROTEIN"/>
    <property type="match status" value="1"/>
</dbReference>
<proteinExistence type="predicted"/>
<dbReference type="SUPFAM" id="SSF48403">
    <property type="entry name" value="Ankyrin repeat"/>
    <property type="match status" value="1"/>
</dbReference>
<dbReference type="Pfam" id="PF12796">
    <property type="entry name" value="Ank_2"/>
    <property type="match status" value="3"/>
</dbReference>
<evidence type="ECO:0000313" key="5">
    <source>
        <dbReference type="Proteomes" id="UP000006329"/>
    </source>
</evidence>
<dbReference type="GO" id="GO:0045944">
    <property type="term" value="P:positive regulation of transcription by RNA polymerase II"/>
    <property type="evidence" value="ECO:0007669"/>
    <property type="project" value="TreeGrafter"/>
</dbReference>
<evidence type="ECO:0000256" key="1">
    <source>
        <dbReference type="ARBA" id="ARBA00022737"/>
    </source>
</evidence>
<feature type="repeat" description="ANK" evidence="3">
    <location>
        <begin position="207"/>
        <end position="242"/>
    </location>
</feature>
<dbReference type="GO" id="GO:0000976">
    <property type="term" value="F:transcription cis-regulatory region binding"/>
    <property type="evidence" value="ECO:0007669"/>
    <property type="project" value="TreeGrafter"/>
</dbReference>
<dbReference type="PROSITE" id="PS50297">
    <property type="entry name" value="ANK_REP_REGION"/>
    <property type="match status" value="4"/>
</dbReference>
<dbReference type="SMART" id="SM00248">
    <property type="entry name" value="ANK"/>
    <property type="match status" value="7"/>
</dbReference>
<dbReference type="AlphaFoldDB" id="A0A0E2BAQ3"/>